<sequence>MCVVGLAVGAAVTGGPGWGSGDEQAAGDTATTTSAVTMADTRDARRGLTHPMLGEGTDE</sequence>
<evidence type="ECO:0000256" key="1">
    <source>
        <dbReference type="SAM" id="MobiDB-lite"/>
    </source>
</evidence>
<organism evidence="2 3">
    <name type="scientific">Cellulomonas composti</name>
    <dbReference type="NCBI Taxonomy" id="266130"/>
    <lineage>
        <taxon>Bacteria</taxon>
        <taxon>Bacillati</taxon>
        <taxon>Actinomycetota</taxon>
        <taxon>Actinomycetes</taxon>
        <taxon>Micrococcales</taxon>
        <taxon>Cellulomonadaceae</taxon>
        <taxon>Cellulomonas</taxon>
    </lineage>
</organism>
<protein>
    <submittedName>
        <fullName evidence="2">Uncharacterized protein</fullName>
    </submittedName>
</protein>
<name>A0A511J9D6_9CELL</name>
<keyword evidence="3" id="KW-1185">Reference proteome</keyword>
<proteinExistence type="predicted"/>
<evidence type="ECO:0000313" key="2">
    <source>
        <dbReference type="EMBL" id="GEL94607.1"/>
    </source>
</evidence>
<dbReference type="AlphaFoldDB" id="A0A511J9D6"/>
<gene>
    <name evidence="2" type="ORF">CCO02nite_12650</name>
</gene>
<comment type="caution">
    <text evidence="2">The sequence shown here is derived from an EMBL/GenBank/DDBJ whole genome shotgun (WGS) entry which is preliminary data.</text>
</comment>
<accession>A0A511J9D6</accession>
<evidence type="ECO:0000313" key="3">
    <source>
        <dbReference type="Proteomes" id="UP000321720"/>
    </source>
</evidence>
<dbReference type="EMBL" id="BJWG01000004">
    <property type="protein sequence ID" value="GEL94607.1"/>
    <property type="molecule type" value="Genomic_DNA"/>
</dbReference>
<feature type="region of interest" description="Disordered" evidence="1">
    <location>
        <begin position="12"/>
        <end position="59"/>
    </location>
</feature>
<dbReference type="Proteomes" id="UP000321720">
    <property type="component" value="Unassembled WGS sequence"/>
</dbReference>
<reference evidence="2 3" key="1">
    <citation type="submission" date="2019-07" db="EMBL/GenBank/DDBJ databases">
        <title>Whole genome shotgun sequence of Cellulomonas composti NBRC 100758.</title>
        <authorList>
            <person name="Hosoyama A."/>
            <person name="Uohara A."/>
            <person name="Ohji S."/>
            <person name="Ichikawa N."/>
        </authorList>
    </citation>
    <scope>NUCLEOTIDE SEQUENCE [LARGE SCALE GENOMIC DNA]</scope>
    <source>
        <strain evidence="2 3">NBRC 100758</strain>
    </source>
</reference>